<accession>A0ABZ0AZD4</accession>
<reference evidence="2 3" key="1">
    <citation type="submission" date="2023-08" db="EMBL/GenBank/DDBJ databases">
        <title>Rhodoferax potami sp. nov. and Rhodoferax mekongensis sp. nov., isolated from the Mekong River in Thailand.</title>
        <authorList>
            <person name="Kitikhun S."/>
            <person name="Charoenyingcharoen P."/>
            <person name="Siriarchawattana P."/>
            <person name="Likhitrattanapisal S."/>
            <person name="Nilsakha T."/>
            <person name="Chanpet A."/>
            <person name="Rattanawaree P."/>
            <person name="Ingsriswang S."/>
        </authorList>
    </citation>
    <scope>NUCLEOTIDE SEQUENCE [LARGE SCALE GENOMIC DNA]</scope>
    <source>
        <strain evidence="2 3">TBRC 17307</strain>
    </source>
</reference>
<keyword evidence="3" id="KW-1185">Reference proteome</keyword>
<evidence type="ECO:0000313" key="2">
    <source>
        <dbReference type="EMBL" id="WNO04988.1"/>
    </source>
</evidence>
<evidence type="ECO:0000256" key="1">
    <source>
        <dbReference type="SAM" id="MobiDB-lite"/>
    </source>
</evidence>
<proteinExistence type="predicted"/>
<evidence type="ECO:0000313" key="3">
    <source>
        <dbReference type="Proteomes" id="UP001302257"/>
    </source>
</evidence>
<feature type="region of interest" description="Disordered" evidence="1">
    <location>
        <begin position="226"/>
        <end position="245"/>
    </location>
</feature>
<dbReference type="Proteomes" id="UP001302257">
    <property type="component" value="Chromosome"/>
</dbReference>
<sequence>MSINPVLATVLEILADAQSLMGNALSITWDVTKSQESYLSRGPSWQGLHAPVHELFSKGSRLKLMELSPALSREFQLALQKRFQVSLGMVRSDPPPSRRNSNPGDWRLEGEMQLSGDLEMVRKVRTGRIVTVLESTCGPELEVMVGLQIECLRFYKAPSNPFSAENFAVALLQALETAIPDDQQQQVLLQVMVPSFAQALKSALRHYAKSMSRKLQSLAPVVERDGRWHPERRDEQFEPTVPAGL</sequence>
<name>A0ABZ0AZD4_9BURK</name>
<gene>
    <name evidence="2" type="ORF">RAN89_00760</name>
</gene>
<organism evidence="2 3">
    <name type="scientific">Rhodoferax mekongensis</name>
    <dbReference type="NCBI Taxonomy" id="3068341"/>
    <lineage>
        <taxon>Bacteria</taxon>
        <taxon>Pseudomonadati</taxon>
        <taxon>Pseudomonadota</taxon>
        <taxon>Betaproteobacteria</taxon>
        <taxon>Burkholderiales</taxon>
        <taxon>Comamonadaceae</taxon>
        <taxon>Rhodoferax</taxon>
    </lineage>
</organism>
<feature type="region of interest" description="Disordered" evidence="1">
    <location>
        <begin position="89"/>
        <end position="108"/>
    </location>
</feature>
<dbReference type="RefSeq" id="WP_313867799.1">
    <property type="nucleotide sequence ID" value="NZ_CP132507.1"/>
</dbReference>
<protein>
    <submittedName>
        <fullName evidence="2">Uncharacterized protein</fullName>
    </submittedName>
</protein>
<dbReference type="EMBL" id="CP132507">
    <property type="protein sequence ID" value="WNO04988.1"/>
    <property type="molecule type" value="Genomic_DNA"/>
</dbReference>
<feature type="compositionally biased region" description="Basic and acidic residues" evidence="1">
    <location>
        <begin position="226"/>
        <end position="236"/>
    </location>
</feature>